<dbReference type="STRING" id="525640.SAMN04487971_11627"/>
<dbReference type="InterPro" id="IPR027476">
    <property type="entry name" value="DppA_N"/>
</dbReference>
<dbReference type="GO" id="GO:0004177">
    <property type="term" value="F:aminopeptidase activity"/>
    <property type="evidence" value="ECO:0007669"/>
    <property type="project" value="UniProtKB-KW"/>
</dbReference>
<evidence type="ECO:0000256" key="1">
    <source>
        <dbReference type="PIRSR" id="PIRSR015853-1"/>
    </source>
</evidence>
<reference evidence="4" key="1">
    <citation type="submission" date="2016-10" db="EMBL/GenBank/DDBJ databases">
        <authorList>
            <person name="Varghese N."/>
            <person name="Submissions S."/>
        </authorList>
    </citation>
    <scope>NUCLEOTIDE SEQUENCE [LARGE SCALE GENOMIC DNA]</scope>
    <source>
        <strain evidence="4">CGMCC 1.7655</strain>
    </source>
</reference>
<gene>
    <name evidence="3" type="ORF">SAMN04487971_11627</name>
</gene>
<dbReference type="PIRSF" id="PIRSF015853">
    <property type="entry name" value="Pep_DppA"/>
    <property type="match status" value="1"/>
</dbReference>
<dbReference type="InterPro" id="IPR036177">
    <property type="entry name" value="Peptidase_M55_sf"/>
</dbReference>
<dbReference type="AlphaFoldDB" id="A0A1G9LRE3"/>
<accession>A0A1G9LRE3</accession>
<organism evidence="3 4">
    <name type="scientific">Paracoccus chinensis</name>
    <dbReference type="NCBI Taxonomy" id="525640"/>
    <lineage>
        <taxon>Bacteria</taxon>
        <taxon>Pseudomonadati</taxon>
        <taxon>Pseudomonadota</taxon>
        <taxon>Alphaproteobacteria</taxon>
        <taxon>Rhodobacterales</taxon>
        <taxon>Paracoccaceae</taxon>
        <taxon>Paracoccus</taxon>
    </lineage>
</organism>
<sequence>MKVFISADMEGTAGITCWPETERDKPEYPEFQELMTAEVVAACEGALRAGATEIVIKDAHHTGRNLLVDRLPPQVRIIRDWAGHPHSMMFGIDGDCAAAIYTGYHDAAGTDSNPLAHSFNGKVMRLTINGALASEFTVNALTAASLGVPSAFLSGDSGICAAAAGLAPGIVTVPVSQGFGPATSSVTPVRAREMIREGVAAALSDLPSRSHPPLADQWEVEVEFATPRDAYRGSFFPGVDYPEPRRLRFIRSDWFEVLRTLRFMW</sequence>
<feature type="binding site" evidence="2">
    <location>
        <position position="8"/>
    </location>
    <ligand>
        <name>Zn(2+)</name>
        <dbReference type="ChEBI" id="CHEBI:29105"/>
        <label>2</label>
    </ligand>
</feature>
<feature type="binding site" evidence="2">
    <location>
        <position position="8"/>
    </location>
    <ligand>
        <name>Zn(2+)</name>
        <dbReference type="ChEBI" id="CHEBI:29105"/>
        <label>1</label>
    </ligand>
</feature>
<keyword evidence="3" id="KW-0031">Aminopeptidase</keyword>
<dbReference type="Pfam" id="PF04951">
    <property type="entry name" value="Peptidase_M55"/>
    <property type="match status" value="1"/>
</dbReference>
<feature type="binding site" evidence="2">
    <location>
        <position position="135"/>
    </location>
    <ligand>
        <name>Zn(2+)</name>
        <dbReference type="ChEBI" id="CHEBI:29105"/>
        <label>2</label>
    </ligand>
</feature>
<name>A0A1G9LRE3_9RHOB</name>
<evidence type="ECO:0000313" key="3">
    <source>
        <dbReference type="EMBL" id="SDL64622.1"/>
    </source>
</evidence>
<keyword evidence="3" id="KW-0645">Protease</keyword>
<evidence type="ECO:0000313" key="4">
    <source>
        <dbReference type="Proteomes" id="UP000199555"/>
    </source>
</evidence>
<evidence type="ECO:0000256" key="2">
    <source>
        <dbReference type="PIRSR" id="PIRSR015853-2"/>
    </source>
</evidence>
<keyword evidence="2" id="KW-0862">Zinc</keyword>
<dbReference type="Gene3D" id="3.30.1360.130">
    <property type="entry name" value="Dipeptide transport protein"/>
    <property type="match status" value="1"/>
</dbReference>
<keyword evidence="2" id="KW-0479">Metal-binding</keyword>
<protein>
    <submittedName>
        <fullName evidence="3">D-aminopeptidase DppA. Metallo peptidase. MEROPS family M55</fullName>
    </submittedName>
</protein>
<feature type="binding site" evidence="2">
    <location>
        <position position="10"/>
    </location>
    <ligand>
        <name>Zn(2+)</name>
        <dbReference type="ChEBI" id="CHEBI:29105"/>
        <label>1</label>
    </ligand>
</feature>
<feature type="binding site" evidence="2">
    <location>
        <position position="105"/>
    </location>
    <ligand>
        <name>Zn(2+)</name>
        <dbReference type="ChEBI" id="CHEBI:29105"/>
        <label>2</label>
    </ligand>
</feature>
<keyword evidence="4" id="KW-1185">Reference proteome</keyword>
<dbReference type="GO" id="GO:0046872">
    <property type="term" value="F:metal ion binding"/>
    <property type="evidence" value="ECO:0007669"/>
    <property type="project" value="UniProtKB-KW"/>
</dbReference>
<dbReference type="SUPFAM" id="SSF63992">
    <property type="entry name" value="Dipeptide transport protein"/>
    <property type="match status" value="1"/>
</dbReference>
<feature type="binding site" evidence="2">
    <location>
        <position position="60"/>
    </location>
    <ligand>
        <name>Zn(2+)</name>
        <dbReference type="ChEBI" id="CHEBI:29105"/>
        <label>2</label>
    </ligand>
</feature>
<feature type="active site" description="Nucleophile" evidence="1">
    <location>
        <position position="117"/>
    </location>
</feature>
<dbReference type="OrthoDB" id="9785420at2"/>
<dbReference type="Proteomes" id="UP000199555">
    <property type="component" value="Unassembled WGS sequence"/>
</dbReference>
<dbReference type="Gene3D" id="3.40.50.10780">
    <property type="entry name" value="Dipeptide transport protein"/>
    <property type="match status" value="1"/>
</dbReference>
<keyword evidence="3" id="KW-0378">Hydrolase</keyword>
<dbReference type="EMBL" id="FNGE01000016">
    <property type="protein sequence ID" value="SDL64622.1"/>
    <property type="molecule type" value="Genomic_DNA"/>
</dbReference>
<dbReference type="InterPro" id="IPR007035">
    <property type="entry name" value="Peptidase_M55"/>
</dbReference>
<proteinExistence type="predicted"/>
<dbReference type="CDD" id="cd08770">
    <property type="entry name" value="DAP_dppA_3"/>
    <property type="match status" value="1"/>
</dbReference>
<dbReference type="RefSeq" id="WP_090756981.1">
    <property type="nucleotide sequence ID" value="NZ_FNGE01000016.1"/>
</dbReference>